<evidence type="ECO:0000256" key="1">
    <source>
        <dbReference type="ARBA" id="ARBA00022630"/>
    </source>
</evidence>
<dbReference type="SFLD" id="SFLDG01129">
    <property type="entry name" value="C1.5:_HAD__Beta-PGM__Phosphata"/>
    <property type="match status" value="1"/>
</dbReference>
<evidence type="ECO:0000313" key="6">
    <source>
        <dbReference type="Proteomes" id="UP000290289"/>
    </source>
</evidence>
<evidence type="ECO:0000256" key="4">
    <source>
        <dbReference type="ARBA" id="ARBA00022741"/>
    </source>
</evidence>
<keyword evidence="1" id="KW-0285">Flavoprotein</keyword>
<dbReference type="InterPro" id="IPR023214">
    <property type="entry name" value="HAD_sf"/>
</dbReference>
<keyword evidence="6" id="KW-1185">Reference proteome</keyword>
<dbReference type="InterPro" id="IPR006439">
    <property type="entry name" value="HAD-SF_hydro_IA"/>
</dbReference>
<dbReference type="FunFam" id="3.40.50.1000:FF:000119">
    <property type="entry name" value="Bifunctional riboflavin kinase/FMN phosphatase"/>
    <property type="match status" value="1"/>
</dbReference>
<reference evidence="5 6" key="1">
    <citation type="submission" date="2018-10" db="EMBL/GenBank/DDBJ databases">
        <title>A high-quality apple genome assembly.</title>
        <authorList>
            <person name="Hu J."/>
        </authorList>
    </citation>
    <scope>NUCLEOTIDE SEQUENCE [LARGE SCALE GENOMIC DNA]</scope>
    <source>
        <strain evidence="6">cv. HFTH1</strain>
        <tissue evidence="5">Young leaf</tissue>
    </source>
</reference>
<dbReference type="STRING" id="3750.A0A498J4J0"/>
<dbReference type="GO" id="GO:0009398">
    <property type="term" value="P:FMN biosynthetic process"/>
    <property type="evidence" value="ECO:0007669"/>
    <property type="project" value="UniProtKB-UniPathway"/>
</dbReference>
<dbReference type="Gene3D" id="2.40.30.30">
    <property type="entry name" value="Riboflavin kinase-like"/>
    <property type="match status" value="1"/>
</dbReference>
<dbReference type="SUPFAM" id="SSF56784">
    <property type="entry name" value="HAD-like"/>
    <property type="match status" value="1"/>
</dbReference>
<dbReference type="AlphaFoldDB" id="A0A498J4J0"/>
<dbReference type="PANTHER" id="PTHR18901:SF44">
    <property type="entry name" value="OS01G0757900 PROTEIN"/>
    <property type="match status" value="1"/>
</dbReference>
<dbReference type="PANTHER" id="PTHR18901">
    <property type="entry name" value="2-DEOXYGLUCOSE-6-PHOSPHATE PHOSPHATASE 2"/>
    <property type="match status" value="1"/>
</dbReference>
<keyword evidence="3" id="KW-0808">Transferase</keyword>
<evidence type="ECO:0000256" key="2">
    <source>
        <dbReference type="ARBA" id="ARBA00022643"/>
    </source>
</evidence>
<dbReference type="GO" id="GO:0006114">
    <property type="term" value="P:glycerol biosynthetic process"/>
    <property type="evidence" value="ECO:0007669"/>
    <property type="project" value="TreeGrafter"/>
</dbReference>
<dbReference type="UniPathway" id="UPA00276">
    <property type="reaction ID" value="UER00406"/>
</dbReference>
<keyword evidence="4" id="KW-0547">Nucleotide-binding</keyword>
<keyword evidence="2" id="KW-0288">FMN</keyword>
<dbReference type="Proteomes" id="UP000290289">
    <property type="component" value="Chromosome 9"/>
</dbReference>
<dbReference type="InterPro" id="IPR023465">
    <property type="entry name" value="Riboflavin_kinase_dom_sf"/>
</dbReference>
<dbReference type="Pfam" id="PF13419">
    <property type="entry name" value="HAD_2"/>
    <property type="match status" value="1"/>
</dbReference>
<dbReference type="InterPro" id="IPR023198">
    <property type="entry name" value="PGP-like_dom2"/>
</dbReference>
<dbReference type="NCBIfam" id="TIGR01509">
    <property type="entry name" value="HAD-SF-IA-v3"/>
    <property type="match status" value="1"/>
</dbReference>
<dbReference type="InterPro" id="IPR041492">
    <property type="entry name" value="HAD_2"/>
</dbReference>
<dbReference type="GO" id="GO:0008531">
    <property type="term" value="F:riboflavin kinase activity"/>
    <property type="evidence" value="ECO:0007669"/>
    <property type="project" value="InterPro"/>
</dbReference>
<protein>
    <submittedName>
        <fullName evidence="5">Uncharacterized protein</fullName>
    </submittedName>
</protein>
<evidence type="ECO:0000313" key="5">
    <source>
        <dbReference type="EMBL" id="RXH89154.1"/>
    </source>
</evidence>
<dbReference type="EMBL" id="RDQH01000335">
    <property type="protein sequence ID" value="RXH89154.1"/>
    <property type="molecule type" value="Genomic_DNA"/>
</dbReference>
<dbReference type="SFLD" id="SFLDS00003">
    <property type="entry name" value="Haloacid_Dehalogenase"/>
    <property type="match status" value="1"/>
</dbReference>
<dbReference type="InterPro" id="IPR036412">
    <property type="entry name" value="HAD-like_sf"/>
</dbReference>
<organism evidence="5 6">
    <name type="scientific">Malus domestica</name>
    <name type="common">Apple</name>
    <name type="synonym">Pyrus malus</name>
    <dbReference type="NCBI Taxonomy" id="3750"/>
    <lineage>
        <taxon>Eukaryota</taxon>
        <taxon>Viridiplantae</taxon>
        <taxon>Streptophyta</taxon>
        <taxon>Embryophyta</taxon>
        <taxon>Tracheophyta</taxon>
        <taxon>Spermatophyta</taxon>
        <taxon>Magnoliopsida</taxon>
        <taxon>eudicotyledons</taxon>
        <taxon>Gunneridae</taxon>
        <taxon>Pentapetalae</taxon>
        <taxon>rosids</taxon>
        <taxon>fabids</taxon>
        <taxon>Rosales</taxon>
        <taxon>Rosaceae</taxon>
        <taxon>Amygdaloideae</taxon>
        <taxon>Maleae</taxon>
        <taxon>Malus</taxon>
    </lineage>
</organism>
<accession>A0A498J4J0</accession>
<dbReference type="GO" id="GO:0000166">
    <property type="term" value="F:nucleotide binding"/>
    <property type="evidence" value="ECO:0007669"/>
    <property type="project" value="UniProtKB-KW"/>
</dbReference>
<dbReference type="SFLD" id="SFLDG01135">
    <property type="entry name" value="C1.5.6:_HAD__Beta-PGM__Phospha"/>
    <property type="match status" value="1"/>
</dbReference>
<dbReference type="GO" id="GO:0009231">
    <property type="term" value="P:riboflavin biosynthetic process"/>
    <property type="evidence" value="ECO:0007669"/>
    <property type="project" value="InterPro"/>
</dbReference>
<sequence length="416" mass="45762">MNCCGCECNNAAAETPKPKILAVIFDLDGTLLDTEQATKGVFEEFLARHGKVLDTEREEKKRLGMTLKDSAASVVEDYHLPFTPDQFVQQIIPMYQEKWMYAKALPGANRLIKHFHDHGVPIALASNSLREYIDAKISHHRGWKELFSVILGSDQVKAGKPSPYLFEEAAKQMGVDAVHCLVIEDSLVGVKAANAAGMEVVAIPSRGEAAGSSSLADTVLHSLLEFQPEHWGLPPFEDWVDKALPIEPIYFSGLYVNGFVCEVTGPNPGQAPVETAKLEYVHISGDGRSALPDQVWGVFFGWAVAVADMQKTYRVVVGIGLDRNNSPDKNIQLHVVDGNNCCISNQQMKLLLVGYIRESYTKEVSSMDAETLEECKSIASASLDLPIFSHHGCVPLYPPQPFSVEDMIASDEIERC</sequence>
<comment type="caution">
    <text evidence="5">The sequence shown here is derived from an EMBL/GenBank/DDBJ whole genome shotgun (WGS) entry which is preliminary data.</text>
</comment>
<gene>
    <name evidence="5" type="ORF">DVH24_006132</name>
</gene>
<dbReference type="Gene3D" id="3.40.50.1000">
    <property type="entry name" value="HAD superfamily/HAD-like"/>
    <property type="match status" value="1"/>
</dbReference>
<name>A0A498J4J0_MALDO</name>
<dbReference type="Gene3D" id="1.10.150.240">
    <property type="entry name" value="Putative phosphatase, domain 2"/>
    <property type="match status" value="1"/>
</dbReference>
<proteinExistence type="predicted"/>
<evidence type="ECO:0000256" key="3">
    <source>
        <dbReference type="ARBA" id="ARBA00022679"/>
    </source>
</evidence>
<dbReference type="GO" id="GO:0043136">
    <property type="term" value="F:sn-glycerol 3-phosphatase activity"/>
    <property type="evidence" value="ECO:0007669"/>
    <property type="project" value="TreeGrafter"/>
</dbReference>